<gene>
    <name evidence="1" type="ORF">S06H3_17399</name>
</gene>
<dbReference type="PANTHER" id="PTHR36454:SF1">
    <property type="entry name" value="DUF1015 DOMAIN-CONTAINING PROTEIN"/>
    <property type="match status" value="1"/>
</dbReference>
<evidence type="ECO:0000313" key="1">
    <source>
        <dbReference type="EMBL" id="GAI06931.1"/>
    </source>
</evidence>
<dbReference type="Pfam" id="PF06245">
    <property type="entry name" value="DUF1015"/>
    <property type="match status" value="1"/>
</dbReference>
<dbReference type="EMBL" id="BARV01008691">
    <property type="protein sequence ID" value="GAI06931.1"/>
    <property type="molecule type" value="Genomic_DNA"/>
</dbReference>
<feature type="non-terminal residue" evidence="1">
    <location>
        <position position="210"/>
    </location>
</feature>
<accession>X1LM71</accession>
<dbReference type="AlphaFoldDB" id="X1LM71"/>
<proteinExistence type="predicted"/>
<comment type="caution">
    <text evidence="1">The sequence shown here is derived from an EMBL/GenBank/DDBJ whole genome shotgun (WGS) entry which is preliminary data.</text>
</comment>
<dbReference type="InterPro" id="IPR008323">
    <property type="entry name" value="UCP033563"/>
</dbReference>
<name>X1LM71_9ZZZZ</name>
<protein>
    <submittedName>
        <fullName evidence="1">Uncharacterized protein</fullName>
    </submittedName>
</protein>
<reference evidence="1" key="1">
    <citation type="journal article" date="2014" name="Front. Microbiol.">
        <title>High frequency of phylogenetically diverse reductive dehalogenase-homologous genes in deep subseafloor sedimentary metagenomes.</title>
        <authorList>
            <person name="Kawai M."/>
            <person name="Futagami T."/>
            <person name="Toyoda A."/>
            <person name="Takaki Y."/>
            <person name="Nishi S."/>
            <person name="Hori S."/>
            <person name="Arai W."/>
            <person name="Tsubouchi T."/>
            <person name="Morono Y."/>
            <person name="Uchiyama I."/>
            <person name="Ito T."/>
            <person name="Fujiyama A."/>
            <person name="Inagaki F."/>
            <person name="Takami H."/>
        </authorList>
    </citation>
    <scope>NUCLEOTIDE SEQUENCE</scope>
    <source>
        <strain evidence="1">Expedition CK06-06</strain>
    </source>
</reference>
<sequence>MAEVRPFCGVHYNKSLVSHLSAVICLPYDIITSQMEQELYRCSQYNFVRIEHNQQLPQDSAMDNRYTRSAAILENWLRQGVLVTDEVHAIYVHDHYFIHKGNEYRRRGLTVRVRLEEWHKNIIRPHEGTLAEPKGDRINLLWALQANTSPILAMFEDQEQHVSSLLAMPELGRLAISSDSFNGERHTIWAVTEPKVVSKICAVFSEKPLY</sequence>
<organism evidence="1">
    <name type="scientific">marine sediment metagenome</name>
    <dbReference type="NCBI Taxonomy" id="412755"/>
    <lineage>
        <taxon>unclassified sequences</taxon>
        <taxon>metagenomes</taxon>
        <taxon>ecological metagenomes</taxon>
    </lineage>
</organism>
<dbReference type="PANTHER" id="PTHR36454">
    <property type="entry name" value="LMO2823 PROTEIN"/>
    <property type="match status" value="1"/>
</dbReference>